<evidence type="ECO:0000313" key="1">
    <source>
        <dbReference type="EMBL" id="MSS15251.1"/>
    </source>
</evidence>
<name>A0A6L5X4G7_9FIRM</name>
<keyword evidence="2" id="KW-1185">Reference proteome</keyword>
<proteinExistence type="predicted"/>
<evidence type="ECO:0000313" key="2">
    <source>
        <dbReference type="Proteomes" id="UP000481852"/>
    </source>
</evidence>
<dbReference type="EMBL" id="VULZ01000009">
    <property type="protein sequence ID" value="MSS15251.1"/>
    <property type="molecule type" value="Genomic_DNA"/>
</dbReference>
<protein>
    <submittedName>
        <fullName evidence="1">Uncharacterized protein</fullName>
    </submittedName>
</protein>
<dbReference type="InterPro" id="IPR013325">
    <property type="entry name" value="RNA_pol_sigma_r2"/>
</dbReference>
<dbReference type="Proteomes" id="UP000481852">
    <property type="component" value="Unassembled WGS sequence"/>
</dbReference>
<dbReference type="SUPFAM" id="SSF88946">
    <property type="entry name" value="Sigma2 domain of RNA polymerase sigma factors"/>
    <property type="match status" value="1"/>
</dbReference>
<dbReference type="GO" id="GO:0003700">
    <property type="term" value="F:DNA-binding transcription factor activity"/>
    <property type="evidence" value="ECO:0007669"/>
    <property type="project" value="InterPro"/>
</dbReference>
<dbReference type="Gene3D" id="1.10.1740.10">
    <property type="match status" value="1"/>
</dbReference>
<comment type="caution">
    <text evidence="1">The sequence shown here is derived from an EMBL/GenBank/DDBJ whole genome shotgun (WGS) entry which is preliminary data.</text>
</comment>
<gene>
    <name evidence="1" type="ORF">FYJ35_09430</name>
</gene>
<sequence length="48" mass="5256">MIVKKYSLVPGSPQHNDLYSAGICGLIQALDSYDATRSYALMTFATPF</sequence>
<accession>A0A6L5X4G7</accession>
<organism evidence="1 2">
    <name type="scientific">Porcincola intestinalis</name>
    <dbReference type="NCBI Taxonomy" id="2606632"/>
    <lineage>
        <taxon>Bacteria</taxon>
        <taxon>Bacillati</taxon>
        <taxon>Bacillota</taxon>
        <taxon>Clostridia</taxon>
        <taxon>Lachnospirales</taxon>
        <taxon>Lachnospiraceae</taxon>
        <taxon>Porcincola</taxon>
    </lineage>
</organism>
<dbReference type="AlphaFoldDB" id="A0A6L5X4G7"/>
<dbReference type="GO" id="GO:0006352">
    <property type="term" value="P:DNA-templated transcription initiation"/>
    <property type="evidence" value="ECO:0007669"/>
    <property type="project" value="InterPro"/>
</dbReference>
<reference evidence="1 2" key="1">
    <citation type="submission" date="2019-08" db="EMBL/GenBank/DDBJ databases">
        <title>In-depth cultivation of the pig gut microbiome towards novel bacterial diversity and tailored functional studies.</title>
        <authorList>
            <person name="Wylensek D."/>
            <person name="Hitch T.C.A."/>
            <person name="Clavel T."/>
        </authorList>
    </citation>
    <scope>NUCLEOTIDE SEQUENCE [LARGE SCALE GENOMIC DNA]</scope>
    <source>
        <strain evidence="1 2">Oil+RF-744-WCA-WT-11</strain>
    </source>
</reference>